<dbReference type="EMBL" id="CM003106">
    <property type="protein sequence ID" value="KUI72638.1"/>
    <property type="molecule type" value="Genomic_DNA"/>
</dbReference>
<keyword evidence="3 7" id="KW-0812">Transmembrane</keyword>
<keyword evidence="5 7" id="KW-1133">Transmembrane helix</keyword>
<dbReference type="CDD" id="cd09630">
    <property type="entry name" value="CDH_like_cytochrome"/>
    <property type="match status" value="1"/>
</dbReference>
<dbReference type="SMART" id="SM00664">
    <property type="entry name" value="DoH"/>
    <property type="match status" value="1"/>
</dbReference>
<evidence type="ECO:0000313" key="10">
    <source>
        <dbReference type="Proteomes" id="UP000078559"/>
    </source>
</evidence>
<dbReference type="AlphaFoldDB" id="A0A194W975"/>
<feature type="transmembrane region" description="Helical" evidence="7">
    <location>
        <begin position="372"/>
        <end position="395"/>
    </location>
</feature>
<evidence type="ECO:0000256" key="3">
    <source>
        <dbReference type="ARBA" id="ARBA00022692"/>
    </source>
</evidence>
<evidence type="ECO:0000256" key="7">
    <source>
        <dbReference type="SAM" id="Phobius"/>
    </source>
</evidence>
<evidence type="ECO:0000256" key="5">
    <source>
        <dbReference type="ARBA" id="ARBA00022989"/>
    </source>
</evidence>
<feature type="domain" description="Cytochrome b561" evidence="8">
    <location>
        <begin position="201"/>
        <end position="398"/>
    </location>
</feature>
<keyword evidence="4" id="KW-0249">Electron transport</keyword>
<dbReference type="InterPro" id="IPR006593">
    <property type="entry name" value="Cyt_b561/ferric_Rdtase_TM"/>
</dbReference>
<dbReference type="GO" id="GO:0016020">
    <property type="term" value="C:membrane"/>
    <property type="evidence" value="ECO:0007669"/>
    <property type="project" value="UniProtKB-SubCell"/>
</dbReference>
<dbReference type="Pfam" id="PF03188">
    <property type="entry name" value="Cytochrom_B561"/>
    <property type="match status" value="1"/>
</dbReference>
<dbReference type="InterPro" id="IPR005018">
    <property type="entry name" value="DOMON_domain"/>
</dbReference>
<evidence type="ECO:0000256" key="1">
    <source>
        <dbReference type="ARBA" id="ARBA00004370"/>
    </source>
</evidence>
<sequence length="455" mass="49916">MHLSSLSTRQQTYFQRRKMVKSFHLAGAVLAAAGLISPSLAAQSTFVSPSQSLAFGLSIPDDATNDDLYFSLAMPTGEYWAAVGLGNDEMPGTLVFMIYSSASGENVTFSPRLATSNTEPEYYSSLDYETLTDNTGLVDDATYVYSAVCHNCRKWPGGSIDVTSKAQKFIFATGPAGDVRSDNQRESVKIHYEHGTFTMDMVHATGAAGPTTLNSTTAVYDDGATLVGQVTEGMADWVAVVHAVFMVGCFVVLMPIGILILRVGQWVRWHGFHQGVAMVGVIIGFGLGIKTSTLYNRSKNFSNPHQIIGLLVFFFLLGQFVLGFMHHRNFKKTQQPTKLAPIHVWLGRLILVLGFVNGFLGFPLALSPEYDYILLGLVIAVILLMTVVLSCKLFLVRRRRRRQAEEDGPPGYNAEPWIVPGQPYIQPESYEMGAVGKNGRVNVNEAVPPPAYMHR</sequence>
<dbReference type="PANTHER" id="PTHR47797:SF1">
    <property type="entry name" value="CYTOCHROME B561 DOMAIN-CONTAINING PROTEIN-RELATED"/>
    <property type="match status" value="1"/>
</dbReference>
<evidence type="ECO:0000256" key="4">
    <source>
        <dbReference type="ARBA" id="ARBA00022982"/>
    </source>
</evidence>
<evidence type="ECO:0000256" key="6">
    <source>
        <dbReference type="ARBA" id="ARBA00023136"/>
    </source>
</evidence>
<dbReference type="Pfam" id="PF16010">
    <property type="entry name" value="CDH-cyt"/>
    <property type="match status" value="1"/>
</dbReference>
<proteinExistence type="predicted"/>
<dbReference type="Proteomes" id="UP000078559">
    <property type="component" value="Chromosome 9"/>
</dbReference>
<organism evidence="9 10">
    <name type="scientific">Cytospora mali</name>
    <name type="common">Apple Valsa canker fungus</name>
    <name type="synonym">Valsa mali</name>
    <dbReference type="NCBI Taxonomy" id="578113"/>
    <lineage>
        <taxon>Eukaryota</taxon>
        <taxon>Fungi</taxon>
        <taxon>Dikarya</taxon>
        <taxon>Ascomycota</taxon>
        <taxon>Pezizomycotina</taxon>
        <taxon>Sordariomycetes</taxon>
        <taxon>Sordariomycetidae</taxon>
        <taxon>Diaporthales</taxon>
        <taxon>Cytosporaceae</taxon>
        <taxon>Cytospora</taxon>
    </lineage>
</organism>
<reference evidence="9" key="1">
    <citation type="submission" date="2014-12" db="EMBL/GenBank/DDBJ databases">
        <title>Genome Sequence of Valsa Canker Pathogens Uncovers a Specific Adaption of Colonization on Woody Bark.</title>
        <authorList>
            <person name="Yin Z."/>
            <person name="Liu H."/>
            <person name="Gao X."/>
            <person name="Li Z."/>
            <person name="Song N."/>
            <person name="Ke X."/>
            <person name="Dai Q."/>
            <person name="Wu Y."/>
            <person name="Sun Y."/>
            <person name="Xu J.-R."/>
            <person name="Kang Z.K."/>
            <person name="Wang L."/>
            <person name="Huang L."/>
        </authorList>
    </citation>
    <scope>NUCLEOTIDE SEQUENCE [LARGE SCALE GENOMIC DNA]</scope>
    <source>
        <strain evidence="9">03-8</strain>
    </source>
</reference>
<dbReference type="CDD" id="cd08760">
    <property type="entry name" value="Cyt_b561_FRRS1_like"/>
    <property type="match status" value="1"/>
</dbReference>
<feature type="transmembrane region" description="Helical" evidence="7">
    <location>
        <begin position="345"/>
        <end position="366"/>
    </location>
</feature>
<feature type="transmembrane region" description="Helical" evidence="7">
    <location>
        <begin position="307"/>
        <end position="325"/>
    </location>
</feature>
<keyword evidence="6 7" id="KW-0472">Membrane</keyword>
<evidence type="ECO:0000256" key="2">
    <source>
        <dbReference type="ARBA" id="ARBA00022448"/>
    </source>
</evidence>
<gene>
    <name evidence="9" type="ORF">VM1G_08500</name>
</gene>
<keyword evidence="2" id="KW-0813">Transport</keyword>
<dbReference type="SMR" id="A0A194W975"/>
<evidence type="ECO:0000313" key="9">
    <source>
        <dbReference type="EMBL" id="KUI72638.1"/>
    </source>
</evidence>
<dbReference type="PANTHER" id="PTHR47797">
    <property type="entry name" value="DEHYDROGENASE, PUTATIVE (AFU_ORTHOLOGUE AFUA_8G05805)-RELATED"/>
    <property type="match status" value="1"/>
</dbReference>
<dbReference type="Gene3D" id="2.60.40.1210">
    <property type="entry name" value="Cellobiose dehydrogenase, cytochrome domain"/>
    <property type="match status" value="1"/>
</dbReference>
<dbReference type="SUPFAM" id="SSF49344">
    <property type="entry name" value="CBD9-like"/>
    <property type="match status" value="1"/>
</dbReference>
<dbReference type="SMART" id="SM00665">
    <property type="entry name" value="B561"/>
    <property type="match status" value="1"/>
</dbReference>
<feature type="transmembrane region" description="Helical" evidence="7">
    <location>
        <begin position="275"/>
        <end position="295"/>
    </location>
</feature>
<comment type="subcellular location">
    <subcellularLocation>
        <location evidence="1">Membrane</location>
    </subcellularLocation>
</comment>
<dbReference type="InterPro" id="IPR015920">
    <property type="entry name" value="Cellobiose_DH-like_cyt"/>
</dbReference>
<keyword evidence="10" id="KW-1185">Reference proteome</keyword>
<dbReference type="OrthoDB" id="19261at2759"/>
<protein>
    <recommendedName>
        <fullName evidence="8">Cytochrome b561 domain-containing protein</fullName>
    </recommendedName>
</protein>
<feature type="transmembrane region" description="Helical" evidence="7">
    <location>
        <begin position="237"/>
        <end position="263"/>
    </location>
</feature>
<name>A0A194W975_CYTMA</name>
<dbReference type="PROSITE" id="PS50939">
    <property type="entry name" value="CYTOCHROME_B561"/>
    <property type="match status" value="1"/>
</dbReference>
<accession>A0A194W975</accession>
<evidence type="ECO:0000259" key="8">
    <source>
        <dbReference type="PROSITE" id="PS50939"/>
    </source>
</evidence>